<dbReference type="PANTHER" id="PTHR47901:SF8">
    <property type="entry name" value="CASPASE-3"/>
    <property type="match status" value="1"/>
</dbReference>
<protein>
    <recommendedName>
        <fullName evidence="10">Caspase family p20 domain-containing protein</fullName>
    </recommendedName>
</protein>
<dbReference type="PANTHER" id="PTHR47901">
    <property type="entry name" value="CASPASE RECRUITMENT DOMAIN-CONTAINING PROTEIN 18"/>
    <property type="match status" value="1"/>
</dbReference>
<dbReference type="GO" id="GO:0004197">
    <property type="term" value="F:cysteine-type endopeptidase activity"/>
    <property type="evidence" value="ECO:0007669"/>
    <property type="project" value="InterPro"/>
</dbReference>
<keyword evidence="4" id="KW-0378">Hydrolase</keyword>
<feature type="domain" description="Caspase family p20" evidence="8">
    <location>
        <begin position="18"/>
        <end position="147"/>
    </location>
</feature>
<evidence type="ECO:0000313" key="9">
    <source>
        <dbReference type="EnsemblMetazoa" id="Aqu2.1.18274_001"/>
    </source>
</evidence>
<dbReference type="SUPFAM" id="SSF52129">
    <property type="entry name" value="Caspase-like"/>
    <property type="match status" value="1"/>
</dbReference>
<dbReference type="InterPro" id="IPR029030">
    <property type="entry name" value="Caspase-like_dom_sf"/>
</dbReference>
<dbReference type="PROSITE" id="PS50208">
    <property type="entry name" value="CASPASE_P20"/>
    <property type="match status" value="1"/>
</dbReference>
<comment type="similarity">
    <text evidence="1 5">Belongs to the peptidase C14A family.</text>
</comment>
<dbReference type="EnsemblMetazoa" id="Aqu2.1.18274_001">
    <property type="protein sequence ID" value="Aqu2.1.18274_001"/>
    <property type="gene ID" value="Aqu2.1.18274"/>
</dbReference>
<evidence type="ECO:0008006" key="10">
    <source>
        <dbReference type="Google" id="ProtNLM"/>
    </source>
</evidence>
<evidence type="ECO:0000256" key="6">
    <source>
        <dbReference type="SAM" id="Coils"/>
    </source>
</evidence>
<dbReference type="GO" id="GO:0006915">
    <property type="term" value="P:apoptotic process"/>
    <property type="evidence" value="ECO:0007669"/>
    <property type="project" value="UniProtKB-KW"/>
</dbReference>
<evidence type="ECO:0000259" key="7">
    <source>
        <dbReference type="PROSITE" id="PS50207"/>
    </source>
</evidence>
<dbReference type="STRING" id="400682.A0A1X7TT01"/>
<reference evidence="9" key="1">
    <citation type="submission" date="2017-05" db="UniProtKB">
        <authorList>
            <consortium name="EnsemblMetazoa"/>
        </authorList>
    </citation>
    <scope>IDENTIFICATION</scope>
</reference>
<dbReference type="InterPro" id="IPR001309">
    <property type="entry name" value="Pept_C14_p20"/>
</dbReference>
<keyword evidence="2" id="KW-0645">Protease</keyword>
<dbReference type="InterPro" id="IPR015917">
    <property type="entry name" value="Pept_C14A"/>
</dbReference>
<evidence type="ECO:0000256" key="3">
    <source>
        <dbReference type="ARBA" id="ARBA00022703"/>
    </source>
</evidence>
<dbReference type="PRINTS" id="PR00376">
    <property type="entry name" value="IL1BCENZYME"/>
</dbReference>
<dbReference type="InterPro" id="IPR011600">
    <property type="entry name" value="Pept_C14_caspase"/>
</dbReference>
<dbReference type="AlphaFoldDB" id="A0A1X7TT01"/>
<evidence type="ECO:0000256" key="1">
    <source>
        <dbReference type="ARBA" id="ARBA00010134"/>
    </source>
</evidence>
<sequence>MASKFPFSFSYEPEYRCEPGICVFINNTKFTELKNIKSGGKDEESIISTFQKLGFDVRVHSNLTAAHIKSTVEGYSKMPHTGAFFLIISSHGGPYDPKHGIKDDAVCGTDGKMVKVQDLRKHFYAKRCPSLAGIPKVFMIDACRGSENEGFLDFASTCMSKSGLQDFSTNSASSTTLATGAMDSADIMTIFASTQGHVANYKKNEGSYLIQTFAKVLEDASRDENLTGIKNRAQRKIQERKIQTIQVESTFDKHYYIKKQSLYRMMQQVWQNLIGRDSTPTIPITKIQEFFTDLYTKLPSIANAFGDSASEVKALVKEAKDELDEIRECDEVKQVHEVKVSYEHLNSTMEAVYTYLDKVDDLFWNLKNKTAAVIQDVEKDDFKSVVQLIVEINKTIQDCKEQCALVLERCQEFATSCDRAERECRRLEKEAEKKQLTAQVVGGATTAGVAAGGIAASVLVGIFTVGIGTAIGVPLTLAATAATTGAAAATTIYLSHKYGKAAESFGKISRRFKRLRRNIDTTQDRVTGITSLPGINVVLNENVKITCATRAQCSSLTETLKTTQDESTTLYRETSSGRSIAANSKDSLRDKYQSVY</sequence>
<evidence type="ECO:0000259" key="8">
    <source>
        <dbReference type="PROSITE" id="PS50208"/>
    </source>
</evidence>
<feature type="coiled-coil region" evidence="6">
    <location>
        <begin position="410"/>
        <end position="437"/>
    </location>
</feature>
<name>A0A1X7TT01_AMPQE</name>
<dbReference type="GO" id="GO:0006508">
    <property type="term" value="P:proteolysis"/>
    <property type="evidence" value="ECO:0007669"/>
    <property type="project" value="UniProtKB-KW"/>
</dbReference>
<dbReference type="SMART" id="SM00115">
    <property type="entry name" value="CASc"/>
    <property type="match status" value="1"/>
</dbReference>
<keyword evidence="3" id="KW-0053">Apoptosis</keyword>
<feature type="domain" description="Caspase family p10" evidence="7">
    <location>
        <begin position="185"/>
        <end position="239"/>
    </location>
</feature>
<dbReference type="Pfam" id="PF00656">
    <property type="entry name" value="Peptidase_C14"/>
    <property type="match status" value="1"/>
</dbReference>
<keyword evidence="6" id="KW-0175">Coiled coil</keyword>
<dbReference type="PROSITE" id="PS50207">
    <property type="entry name" value="CASPASE_P10"/>
    <property type="match status" value="1"/>
</dbReference>
<organism evidence="9">
    <name type="scientific">Amphimedon queenslandica</name>
    <name type="common">Sponge</name>
    <dbReference type="NCBI Taxonomy" id="400682"/>
    <lineage>
        <taxon>Eukaryota</taxon>
        <taxon>Metazoa</taxon>
        <taxon>Porifera</taxon>
        <taxon>Demospongiae</taxon>
        <taxon>Heteroscleromorpha</taxon>
        <taxon>Haplosclerida</taxon>
        <taxon>Niphatidae</taxon>
        <taxon>Amphimedon</taxon>
    </lineage>
</organism>
<dbReference type="Gene3D" id="3.40.50.1460">
    <property type="match status" value="1"/>
</dbReference>
<dbReference type="OrthoDB" id="6116485at2759"/>
<proteinExistence type="inferred from homology"/>
<dbReference type="InterPro" id="IPR002138">
    <property type="entry name" value="Pept_C14_p10"/>
</dbReference>
<accession>A0A1X7TT01</accession>
<dbReference type="InterPro" id="IPR002398">
    <property type="entry name" value="Pept_C14"/>
</dbReference>
<evidence type="ECO:0000256" key="4">
    <source>
        <dbReference type="ARBA" id="ARBA00022801"/>
    </source>
</evidence>
<evidence type="ECO:0000256" key="2">
    <source>
        <dbReference type="ARBA" id="ARBA00022670"/>
    </source>
</evidence>
<dbReference type="InParanoid" id="A0A1X7TT01"/>
<evidence type="ECO:0000256" key="5">
    <source>
        <dbReference type="RuleBase" id="RU003971"/>
    </source>
</evidence>